<sequence>MARNGVSAREQARKLQQEQERKQKMQSLLLRIGVVVVAVAVVLGLTLWVVNRGDNGNYTEGPAPTAANEQGGFVLTSSSELAEGDDIGTVDAENIEDVPAAESPEDMPVGVEPREEGEPPHVVIYTDAACPGCGSFEAAYHQMLTDWVDAGAITLEYRSVQFQPTAYSARAANAFACMAEEHPEHFSPFLGSVTAESAQGADYSNEELSARAEDDYGVDISDCVEDGDYRAFVSYTTGLASANGVTATPSIYVDGEQVEDIMATGEVILAAVEDYQSETGEELADEVEEDVEDVEDEDIEEGDDAENE</sequence>
<keyword evidence="5" id="KW-1185">Reference proteome</keyword>
<evidence type="ECO:0000313" key="5">
    <source>
        <dbReference type="Proteomes" id="UP000266615"/>
    </source>
</evidence>
<gene>
    <name evidence="4" type="ORF">D3250_05100</name>
</gene>
<feature type="region of interest" description="Disordered" evidence="1">
    <location>
        <begin position="274"/>
        <end position="308"/>
    </location>
</feature>
<dbReference type="AlphaFoldDB" id="A0A3A4F8J7"/>
<evidence type="ECO:0000256" key="1">
    <source>
        <dbReference type="SAM" id="MobiDB-lite"/>
    </source>
</evidence>
<feature type="domain" description="Thioredoxin-like fold" evidence="3">
    <location>
        <begin position="119"/>
        <end position="260"/>
    </location>
</feature>
<dbReference type="RefSeq" id="WP_119902325.1">
    <property type="nucleotide sequence ID" value="NZ_QYZP01000002.1"/>
</dbReference>
<keyword evidence="2" id="KW-1133">Transmembrane helix</keyword>
<dbReference type="Pfam" id="PF13462">
    <property type="entry name" value="Thioredoxin_4"/>
    <property type="match status" value="1"/>
</dbReference>
<keyword evidence="2" id="KW-0812">Transmembrane</keyword>
<protein>
    <submittedName>
        <fullName evidence="4">Thioredoxin</fullName>
    </submittedName>
</protein>
<evidence type="ECO:0000259" key="3">
    <source>
        <dbReference type="Pfam" id="PF13462"/>
    </source>
</evidence>
<dbReference type="EMBL" id="QYZP01000002">
    <property type="protein sequence ID" value="RJN31537.1"/>
    <property type="molecule type" value="Genomic_DNA"/>
</dbReference>
<keyword evidence="2" id="KW-0472">Membrane</keyword>
<accession>A0A3A4F8J7</accession>
<dbReference type="InterPro" id="IPR012336">
    <property type="entry name" value="Thioredoxin-like_fold"/>
</dbReference>
<reference evidence="4 5" key="1">
    <citation type="submission" date="2018-09" db="EMBL/GenBank/DDBJ databases">
        <title>Nesterenkonia natronophila sp. nov., an alkaliphilic actinobacteriume isolated from a soda lake, and emended description of the genus Nesterenkonia.</title>
        <authorList>
            <person name="Menes R.J."/>
            <person name="Iriarte A."/>
        </authorList>
    </citation>
    <scope>NUCLEOTIDE SEQUENCE [LARGE SCALE GENOMIC DNA]</scope>
    <source>
        <strain evidence="4 5">M8</strain>
    </source>
</reference>
<dbReference type="SUPFAM" id="SSF52833">
    <property type="entry name" value="Thioredoxin-like"/>
    <property type="match status" value="1"/>
</dbReference>
<proteinExistence type="predicted"/>
<feature type="transmembrane region" description="Helical" evidence="2">
    <location>
        <begin position="28"/>
        <end position="50"/>
    </location>
</feature>
<feature type="compositionally biased region" description="Acidic residues" evidence="1">
    <location>
        <begin position="275"/>
        <end position="308"/>
    </location>
</feature>
<organism evidence="4 5">
    <name type="scientific">Nesterenkonia natronophila</name>
    <dbReference type="NCBI Taxonomy" id="2174932"/>
    <lineage>
        <taxon>Bacteria</taxon>
        <taxon>Bacillati</taxon>
        <taxon>Actinomycetota</taxon>
        <taxon>Actinomycetes</taxon>
        <taxon>Micrococcales</taxon>
        <taxon>Micrococcaceae</taxon>
        <taxon>Nesterenkonia</taxon>
    </lineage>
</organism>
<dbReference type="OrthoDB" id="117402at2"/>
<name>A0A3A4F8J7_9MICC</name>
<evidence type="ECO:0000256" key="2">
    <source>
        <dbReference type="SAM" id="Phobius"/>
    </source>
</evidence>
<dbReference type="Proteomes" id="UP000266615">
    <property type="component" value="Unassembled WGS sequence"/>
</dbReference>
<dbReference type="InterPro" id="IPR036249">
    <property type="entry name" value="Thioredoxin-like_sf"/>
</dbReference>
<comment type="caution">
    <text evidence="4">The sequence shown here is derived from an EMBL/GenBank/DDBJ whole genome shotgun (WGS) entry which is preliminary data.</text>
</comment>
<dbReference type="Gene3D" id="3.40.30.10">
    <property type="entry name" value="Glutaredoxin"/>
    <property type="match status" value="1"/>
</dbReference>
<dbReference type="CDD" id="cd02972">
    <property type="entry name" value="DsbA_family"/>
    <property type="match status" value="1"/>
</dbReference>
<evidence type="ECO:0000313" key="4">
    <source>
        <dbReference type="EMBL" id="RJN31537.1"/>
    </source>
</evidence>